<proteinExistence type="predicted"/>
<evidence type="ECO:0000313" key="1">
    <source>
        <dbReference type="EMBL" id="GFO05378.1"/>
    </source>
</evidence>
<keyword evidence="2" id="KW-1185">Reference proteome</keyword>
<evidence type="ECO:0000313" key="2">
    <source>
        <dbReference type="Proteomes" id="UP000735302"/>
    </source>
</evidence>
<dbReference type="Proteomes" id="UP000735302">
    <property type="component" value="Unassembled WGS sequence"/>
</dbReference>
<sequence length="157" mass="18028">MYFRISGKAKAVAMEYEAFRDLKSSVPHPSLKVLRQWNQMERVVEFVRGDGACGDDQKHTFLMRGSEMLNAPRSTSFYSPQDLALANSWISLSCVLYVQLRNHLQLPSPKTLNRISMVAKSREDIEFYKSTIKNLNDRNKLRIVIVDEVYVESVGPL</sequence>
<gene>
    <name evidence="1" type="ORF">PoB_003188300</name>
</gene>
<organism evidence="1 2">
    <name type="scientific">Plakobranchus ocellatus</name>
    <dbReference type="NCBI Taxonomy" id="259542"/>
    <lineage>
        <taxon>Eukaryota</taxon>
        <taxon>Metazoa</taxon>
        <taxon>Spiralia</taxon>
        <taxon>Lophotrochozoa</taxon>
        <taxon>Mollusca</taxon>
        <taxon>Gastropoda</taxon>
        <taxon>Heterobranchia</taxon>
        <taxon>Euthyneura</taxon>
        <taxon>Panpulmonata</taxon>
        <taxon>Sacoglossa</taxon>
        <taxon>Placobranchoidea</taxon>
        <taxon>Plakobranchidae</taxon>
        <taxon>Plakobranchus</taxon>
    </lineage>
</organism>
<accession>A0AAV4ADS4</accession>
<dbReference type="AlphaFoldDB" id="A0AAV4ADS4"/>
<dbReference type="EMBL" id="BLXT01003748">
    <property type="protein sequence ID" value="GFO05378.1"/>
    <property type="molecule type" value="Genomic_DNA"/>
</dbReference>
<comment type="caution">
    <text evidence="1">The sequence shown here is derived from an EMBL/GenBank/DDBJ whole genome shotgun (WGS) entry which is preliminary data.</text>
</comment>
<protein>
    <submittedName>
        <fullName evidence="1">Uncharacterized protein</fullName>
    </submittedName>
</protein>
<reference evidence="1 2" key="1">
    <citation type="journal article" date="2021" name="Elife">
        <title>Chloroplast acquisition without the gene transfer in kleptoplastic sea slugs, Plakobranchus ocellatus.</title>
        <authorList>
            <person name="Maeda T."/>
            <person name="Takahashi S."/>
            <person name="Yoshida T."/>
            <person name="Shimamura S."/>
            <person name="Takaki Y."/>
            <person name="Nagai Y."/>
            <person name="Toyoda A."/>
            <person name="Suzuki Y."/>
            <person name="Arimoto A."/>
            <person name="Ishii H."/>
            <person name="Satoh N."/>
            <person name="Nishiyama T."/>
            <person name="Hasebe M."/>
            <person name="Maruyama T."/>
            <person name="Minagawa J."/>
            <person name="Obokata J."/>
            <person name="Shigenobu S."/>
        </authorList>
    </citation>
    <scope>NUCLEOTIDE SEQUENCE [LARGE SCALE GENOMIC DNA]</scope>
</reference>
<name>A0AAV4ADS4_9GAST</name>